<dbReference type="EMBL" id="CP049074">
    <property type="protein sequence ID" value="QKQ99105.1"/>
    <property type="molecule type" value="Genomic_DNA"/>
</dbReference>
<dbReference type="PROSITE" id="PS51695">
    <property type="entry name" value="SEDOLISIN"/>
    <property type="match status" value="1"/>
</dbReference>
<dbReference type="Pfam" id="PF00082">
    <property type="entry name" value="Peptidase_S8"/>
    <property type="match status" value="1"/>
</dbReference>
<keyword evidence="5" id="KW-0720">Serine protease</keyword>
<dbReference type="GO" id="GO:0006508">
    <property type="term" value="P:proteolysis"/>
    <property type="evidence" value="ECO:0007669"/>
    <property type="project" value="UniProtKB-KW"/>
</dbReference>
<reference evidence="10 11" key="1">
    <citation type="submission" date="2020-02" db="EMBL/GenBank/DDBJ databases">
        <title>Comparative genome analysis reveals the metabolism and evolution of the thermophilic archaeal genus Metallosphaera.</title>
        <authorList>
            <person name="Jiang C."/>
        </authorList>
    </citation>
    <scope>NUCLEOTIDE SEQUENCE [LARGE SCALE GENOMIC DNA]</scope>
    <source>
        <strain evidence="10 11">Ric-A</strain>
    </source>
</reference>
<evidence type="ECO:0000313" key="11">
    <source>
        <dbReference type="Proteomes" id="UP000509301"/>
    </source>
</evidence>
<keyword evidence="8" id="KW-1133">Transmembrane helix</keyword>
<keyword evidence="8" id="KW-0812">Transmembrane</keyword>
<dbReference type="InterPro" id="IPR000209">
    <property type="entry name" value="Peptidase_S8/S53_dom"/>
</dbReference>
<evidence type="ECO:0000259" key="9">
    <source>
        <dbReference type="PROSITE" id="PS51695"/>
    </source>
</evidence>
<name>A0A6N0NQV5_9CREN</name>
<keyword evidence="11" id="KW-1185">Reference proteome</keyword>
<dbReference type="GO" id="GO:0008240">
    <property type="term" value="F:tripeptidyl-peptidase activity"/>
    <property type="evidence" value="ECO:0007669"/>
    <property type="project" value="TreeGrafter"/>
</dbReference>
<dbReference type="KEGG" id="mten:GWK48_00665"/>
<keyword evidence="4" id="KW-0378">Hydrolase</keyword>
<evidence type="ECO:0000256" key="1">
    <source>
        <dbReference type="ARBA" id="ARBA00001913"/>
    </source>
</evidence>
<dbReference type="InterPro" id="IPR050819">
    <property type="entry name" value="Tripeptidyl-peptidase_I"/>
</dbReference>
<dbReference type="GO" id="GO:0004252">
    <property type="term" value="F:serine-type endopeptidase activity"/>
    <property type="evidence" value="ECO:0007669"/>
    <property type="project" value="InterPro"/>
</dbReference>
<organism evidence="10 11">
    <name type="scientific">Metallosphaera tengchongensis</name>
    <dbReference type="NCBI Taxonomy" id="1532350"/>
    <lineage>
        <taxon>Archaea</taxon>
        <taxon>Thermoproteota</taxon>
        <taxon>Thermoprotei</taxon>
        <taxon>Sulfolobales</taxon>
        <taxon>Sulfolobaceae</taxon>
        <taxon>Metallosphaera</taxon>
    </lineage>
</organism>
<keyword evidence="6" id="KW-0106">Calcium</keyword>
<accession>A0A6N0NQV5</accession>
<feature type="domain" description="Peptidase S53" evidence="9">
    <location>
        <begin position="198"/>
        <end position="568"/>
    </location>
</feature>
<dbReference type="RefSeq" id="WP_174628677.1">
    <property type="nucleotide sequence ID" value="NZ_CP049074.1"/>
</dbReference>
<proteinExistence type="predicted"/>
<keyword evidence="8" id="KW-0472">Membrane</keyword>
<gene>
    <name evidence="10" type="ORF">GWK48_00665</name>
</gene>
<keyword evidence="3" id="KW-0479">Metal-binding</keyword>
<evidence type="ECO:0000256" key="3">
    <source>
        <dbReference type="ARBA" id="ARBA00022723"/>
    </source>
</evidence>
<dbReference type="Pfam" id="PF09286">
    <property type="entry name" value="Pro-kuma_activ"/>
    <property type="match status" value="1"/>
</dbReference>
<feature type="transmembrane region" description="Helical" evidence="8">
    <location>
        <begin position="1241"/>
        <end position="1263"/>
    </location>
</feature>
<dbReference type="Proteomes" id="UP000509301">
    <property type="component" value="Chromosome"/>
</dbReference>
<dbReference type="GeneID" id="55640413"/>
<dbReference type="InterPro" id="IPR030400">
    <property type="entry name" value="Sedolisin_dom"/>
</dbReference>
<dbReference type="Gene3D" id="3.40.50.200">
    <property type="entry name" value="Peptidase S8/S53 domain"/>
    <property type="match status" value="1"/>
</dbReference>
<evidence type="ECO:0000256" key="8">
    <source>
        <dbReference type="SAM" id="Phobius"/>
    </source>
</evidence>
<dbReference type="SUPFAM" id="SSF52743">
    <property type="entry name" value="Subtilisin-like"/>
    <property type="match status" value="1"/>
</dbReference>
<protein>
    <submittedName>
        <fullName evidence="10">S8 family serine peptidase</fullName>
    </submittedName>
</protein>
<dbReference type="InterPro" id="IPR036852">
    <property type="entry name" value="Peptidase_S8/S53_dom_sf"/>
</dbReference>
<dbReference type="CDD" id="cd11377">
    <property type="entry name" value="Pro-peptidase_S53"/>
    <property type="match status" value="1"/>
</dbReference>
<dbReference type="SMART" id="SM00944">
    <property type="entry name" value="Pro-kuma_activ"/>
    <property type="match status" value="1"/>
</dbReference>
<comment type="cofactor">
    <cofactor evidence="1">
        <name>Ca(2+)</name>
        <dbReference type="ChEBI" id="CHEBI:29108"/>
    </cofactor>
</comment>
<dbReference type="PIRSF" id="PIRSF032623">
    <property type="entry name" value="Peptidase_SSO2181_prd"/>
    <property type="match status" value="1"/>
</dbReference>
<sequence>MRLSLLVFILVIFSAFFTPPSYSYAQYFGPSLQGTPLGTVPSSSQVCISVLIPPKDTNYLNLLVQEIGNHQAKPLSKDQLISDFGNVQQELEVVNYLESDGFSVVYKSPFLVVGVASASTVESVFKTNLELYKYQGEVYYRPISTPYIPHDLANSLVMGLTNFTLIKPQLIPLGNLTSTGLVGSSFPNYFGFQFSALYYSGKEIQQAYNVTPGGRNVTVAVIDAYGDPELYQDLKAFDSQNGLPPINLTILPLGPYHPIFGIFSGWDVETALDVEAVHSVAPYAHVLAVIASSPSLLFQAVDLVVSEDLANVVSMSWGLPENLIGSSGYYAYFQGSSTPNYPYLDYYFELGTAEGISFFASSGDQGAFGGTTTSYGGVSFPASSPFVTAVGGTSLYLNVRSGYVQDRNATVSYQYETAWSVLPQYFEPGPSTVSSGGGVSTLFPAPWYQLKYLNASAREVPDVSADANPYTGMVVTVEGAQEVIGGTSLASPIWAGIAADMDSSLNSSLGLINPILYWIYSNSSLYHEAFHSITVGFNGVYNSKMGYNMVTGLGSPYYPGLLNAVRDYLMQKGLEISVSTFSENTTIPWYSYNTTVGITAYITFQNGTIVRGGQFNAYIYTTQGFLEKVPLTFNGTFWKGDVQVQQGQPANIWSIIVNGSSQNLNGIGQTDIDVGGSVVISQPTPYPISLPYPSNEPIPIQAQVTYPNGTPLVNSSVNAYLIKDGKVLLSVKLLPVGQGIYSGQFTVLPNMPQGTYLLLVNSTLGSTYSYVYVGNLIYGAVYTPVIDGYPGASPGENVTFFAEVFTSFGLGLFTTNVTALVYHNTTLVAEVPMVSAPEVTQFGVFSLFGLKEANFTIPGNFTPGIYKVVFETRANTSVGIQTGNFTTWFYVAPALSSSVSIPGPLYQGEKVPIHVNITFSNGTPVKSGTFSAVLVPAGQTSRSLVYESSYEVPLQYNSSEGEWVGYYTVPSFQNSQLLGGNEPGVIAGPWTVIVAGTSPLGYTEMVHQDVQVMDQTYLGNIVLNRTQPLGQYGEPYSLYQVYSPNLTVDGTSLNLVGSTVGVLKVVDGEVNVSSSSIGEIVAVNSTVTLVNTLVVGSPVGITSTDSNLTFVSSTLESSPYAFNVSGGNVILQGSPVLSPSLSVAQPPRVTPAILNVTSGFSVVNVTVSPYLTPISLYMDGVPQNFTYSRLNGSLIIHVPVKASSLPSGLYIYTLQLKNGLKYNVTFEVNNLYHDVVFSQDIAVLEVVLGVLVVVVVILFILLLRRGKR</sequence>
<dbReference type="InterPro" id="IPR015366">
    <property type="entry name" value="S53_propep"/>
</dbReference>
<evidence type="ECO:0000256" key="7">
    <source>
        <dbReference type="ARBA" id="ARBA00023145"/>
    </source>
</evidence>
<evidence type="ECO:0000256" key="5">
    <source>
        <dbReference type="ARBA" id="ARBA00022825"/>
    </source>
</evidence>
<keyword evidence="7" id="KW-0865">Zymogen</keyword>
<dbReference type="InterPro" id="IPR023828">
    <property type="entry name" value="Peptidase_S8_Ser-AS"/>
</dbReference>
<dbReference type="PANTHER" id="PTHR14218:SF15">
    <property type="entry name" value="TRIPEPTIDYL-PEPTIDASE 1"/>
    <property type="match status" value="1"/>
</dbReference>
<evidence type="ECO:0000256" key="6">
    <source>
        <dbReference type="ARBA" id="ARBA00022837"/>
    </source>
</evidence>
<keyword evidence="2" id="KW-0645">Protease</keyword>
<dbReference type="AlphaFoldDB" id="A0A6N0NQV5"/>
<dbReference type="PROSITE" id="PS00138">
    <property type="entry name" value="SUBTILASE_SER"/>
    <property type="match status" value="1"/>
</dbReference>
<evidence type="ECO:0000256" key="4">
    <source>
        <dbReference type="ARBA" id="ARBA00022801"/>
    </source>
</evidence>
<dbReference type="PANTHER" id="PTHR14218">
    <property type="entry name" value="PROTEASE S8 TRIPEPTIDYL PEPTIDASE I CLN2"/>
    <property type="match status" value="1"/>
</dbReference>
<dbReference type="GO" id="GO:0046872">
    <property type="term" value="F:metal ion binding"/>
    <property type="evidence" value="ECO:0007669"/>
    <property type="project" value="UniProtKB-KW"/>
</dbReference>
<dbReference type="InterPro" id="IPR017001">
    <property type="entry name" value="Pept_S53_physarolisin-II_arc"/>
</dbReference>
<dbReference type="CDD" id="cd04056">
    <property type="entry name" value="Peptidases_S53"/>
    <property type="match status" value="1"/>
</dbReference>
<evidence type="ECO:0000256" key="2">
    <source>
        <dbReference type="ARBA" id="ARBA00022670"/>
    </source>
</evidence>
<dbReference type="OrthoDB" id="56693at2157"/>
<evidence type="ECO:0000313" key="10">
    <source>
        <dbReference type="EMBL" id="QKQ99105.1"/>
    </source>
</evidence>
<dbReference type="SUPFAM" id="SSF54897">
    <property type="entry name" value="Protease propeptides/inhibitors"/>
    <property type="match status" value="1"/>
</dbReference>